<sequence>MFLSDPFSDQVFGCSLASLCQRESSTVPNFVKLCIDHVESKGDIDGLYRVSGNLAVIQKLRFRCTRLPQLD</sequence>
<dbReference type="PANTHER" id="PTHR23176:SF107">
    <property type="entry name" value="RHO GTPASE-ACTIVATING PROTEIN 12"/>
    <property type="match status" value="1"/>
</dbReference>
<evidence type="ECO:0000313" key="3">
    <source>
        <dbReference type="Ensembl" id="ENSOSIP00000009562.1"/>
    </source>
</evidence>
<dbReference type="SUPFAM" id="SSF48350">
    <property type="entry name" value="GTPase activation domain, GAP"/>
    <property type="match status" value="1"/>
</dbReference>
<dbReference type="Ensembl" id="ENSOSIT00000010190.1">
    <property type="protein sequence ID" value="ENSOSIP00000009562.1"/>
    <property type="gene ID" value="ENSOSIG00000006047.1"/>
</dbReference>
<name>A0A8C7X9F9_9TELE</name>
<evidence type="ECO:0000256" key="1">
    <source>
        <dbReference type="ARBA" id="ARBA00022468"/>
    </source>
</evidence>
<dbReference type="AlphaFoldDB" id="A0A8C7X9F9"/>
<proteinExistence type="predicted"/>
<reference evidence="3" key="1">
    <citation type="submission" date="2025-08" db="UniProtKB">
        <authorList>
            <consortium name="Ensembl"/>
        </authorList>
    </citation>
    <scope>IDENTIFICATION</scope>
</reference>
<dbReference type="GO" id="GO:0005737">
    <property type="term" value="C:cytoplasm"/>
    <property type="evidence" value="ECO:0007669"/>
    <property type="project" value="TreeGrafter"/>
</dbReference>
<dbReference type="InterPro" id="IPR050729">
    <property type="entry name" value="Rho-GAP"/>
</dbReference>
<keyword evidence="1" id="KW-0343">GTPase activation</keyword>
<dbReference type="InterPro" id="IPR000198">
    <property type="entry name" value="RhoGAP_dom"/>
</dbReference>
<evidence type="ECO:0000259" key="2">
    <source>
        <dbReference type="PROSITE" id="PS50238"/>
    </source>
</evidence>
<evidence type="ECO:0000313" key="4">
    <source>
        <dbReference type="Proteomes" id="UP000694383"/>
    </source>
</evidence>
<organism evidence="3 4">
    <name type="scientific">Oryzias sinensis</name>
    <name type="common">Chinese medaka</name>
    <dbReference type="NCBI Taxonomy" id="183150"/>
    <lineage>
        <taxon>Eukaryota</taxon>
        <taxon>Metazoa</taxon>
        <taxon>Chordata</taxon>
        <taxon>Craniata</taxon>
        <taxon>Vertebrata</taxon>
        <taxon>Euteleostomi</taxon>
        <taxon>Actinopterygii</taxon>
        <taxon>Neopterygii</taxon>
        <taxon>Teleostei</taxon>
        <taxon>Neoteleostei</taxon>
        <taxon>Acanthomorphata</taxon>
        <taxon>Ovalentaria</taxon>
        <taxon>Atherinomorphae</taxon>
        <taxon>Beloniformes</taxon>
        <taxon>Adrianichthyidae</taxon>
        <taxon>Oryziinae</taxon>
        <taxon>Oryzias</taxon>
    </lineage>
</organism>
<accession>A0A8C7X9F9</accession>
<dbReference type="GeneTree" id="ENSGT00950000182860"/>
<dbReference type="PROSITE" id="PS50238">
    <property type="entry name" value="RHOGAP"/>
    <property type="match status" value="1"/>
</dbReference>
<dbReference type="Proteomes" id="UP000694383">
    <property type="component" value="Unplaced"/>
</dbReference>
<reference evidence="3" key="2">
    <citation type="submission" date="2025-09" db="UniProtKB">
        <authorList>
            <consortium name="Ensembl"/>
        </authorList>
    </citation>
    <scope>IDENTIFICATION</scope>
</reference>
<keyword evidence="4" id="KW-1185">Reference proteome</keyword>
<dbReference type="Gene3D" id="1.10.555.10">
    <property type="entry name" value="Rho GTPase activation protein"/>
    <property type="match status" value="1"/>
</dbReference>
<protein>
    <recommendedName>
        <fullName evidence="2">Rho-GAP domain-containing protein</fullName>
    </recommendedName>
</protein>
<dbReference type="GO" id="GO:0005096">
    <property type="term" value="F:GTPase activator activity"/>
    <property type="evidence" value="ECO:0007669"/>
    <property type="project" value="UniProtKB-KW"/>
</dbReference>
<dbReference type="GO" id="GO:0007165">
    <property type="term" value="P:signal transduction"/>
    <property type="evidence" value="ECO:0007669"/>
    <property type="project" value="InterPro"/>
</dbReference>
<feature type="domain" description="Rho-GAP" evidence="2">
    <location>
        <begin position="14"/>
        <end position="71"/>
    </location>
</feature>
<dbReference type="PANTHER" id="PTHR23176">
    <property type="entry name" value="RHO/RAC/CDC GTPASE-ACTIVATING PROTEIN"/>
    <property type="match status" value="1"/>
</dbReference>
<dbReference type="InterPro" id="IPR008936">
    <property type="entry name" value="Rho_GTPase_activation_prot"/>
</dbReference>